<protein>
    <submittedName>
        <fullName evidence="1">Iron sulfur protein</fullName>
    </submittedName>
</protein>
<dbReference type="Proteomes" id="UP000465778">
    <property type="component" value="Unassembled WGS sequence"/>
</dbReference>
<name>A0A380XR69_CYTFI</name>
<reference evidence="1 2" key="1">
    <citation type="journal article" date="2020" name="G3 (Bethesda)">
        <title>Whole Genome Sequencing and Comparative Genomics of Two Nematicidal Bacillus Strains Reveals a Wide Range of Possible Virulence Factors.</title>
        <authorList>
            <person name="Susic N."/>
            <person name="Janezic S."/>
            <person name="Rupnik M."/>
            <person name="Geric Stare B."/>
        </authorList>
    </citation>
    <scope>NUCLEOTIDE SEQUENCE [LARGE SCALE GENOMIC DNA]</scope>
    <source>
        <strain evidence="1 2">I-1582</strain>
    </source>
</reference>
<gene>
    <name evidence="1" type="ORF">KIS1582_2325</name>
</gene>
<evidence type="ECO:0000313" key="1">
    <source>
        <dbReference type="EMBL" id="KAF0823822.1"/>
    </source>
</evidence>
<sequence>MVQELVPHSIDKGEMKMFTVYYLDGKNVLLNQLRKSVPNEGEEVRIKGRKGKVTSVMAVEESKIHVQVELESVNKAKLAAEDDKKKKKKR</sequence>
<dbReference type="AlphaFoldDB" id="A0A380XR69"/>
<accession>A0A380XR69</accession>
<proteinExistence type="predicted"/>
<dbReference type="EMBL" id="VDEM01000023">
    <property type="protein sequence ID" value="KAF0823822.1"/>
    <property type="molecule type" value="Genomic_DNA"/>
</dbReference>
<comment type="caution">
    <text evidence="1">The sequence shown here is derived from an EMBL/GenBank/DDBJ whole genome shotgun (WGS) entry which is preliminary data.</text>
</comment>
<organism evidence="1 2">
    <name type="scientific">Cytobacillus firmus</name>
    <name type="common">Bacillus firmus</name>
    <dbReference type="NCBI Taxonomy" id="1399"/>
    <lineage>
        <taxon>Bacteria</taxon>
        <taxon>Bacillati</taxon>
        <taxon>Bacillota</taxon>
        <taxon>Bacilli</taxon>
        <taxon>Bacillales</taxon>
        <taxon>Bacillaceae</taxon>
        <taxon>Cytobacillus</taxon>
    </lineage>
</organism>
<evidence type="ECO:0000313" key="2">
    <source>
        <dbReference type="Proteomes" id="UP000465778"/>
    </source>
</evidence>